<accession>A0A2X1CCB0</accession>
<dbReference type="Proteomes" id="UP000250358">
    <property type="component" value="Unassembled WGS sequence"/>
</dbReference>
<evidence type="ECO:0000313" key="2">
    <source>
        <dbReference type="Proteomes" id="UP000250358"/>
    </source>
</evidence>
<evidence type="ECO:0000313" key="1">
    <source>
        <dbReference type="EMBL" id="SPU44276.1"/>
    </source>
</evidence>
<reference evidence="1 2" key="1">
    <citation type="submission" date="2018-06" db="EMBL/GenBank/DDBJ databases">
        <authorList>
            <consortium name="Pathogen Informatics"/>
            <person name="Doyle S."/>
        </authorList>
    </citation>
    <scope>NUCLEOTIDE SEQUENCE [LARGE SCALE GENOMIC DNA]</scope>
    <source>
        <strain evidence="1 2">NCTC11165</strain>
    </source>
</reference>
<proteinExistence type="predicted"/>
<dbReference type="AlphaFoldDB" id="A0A2X1CCB0"/>
<sequence length="88" mass="9615">MPESTKSPAEVLEAAADYPRDRDFWAVTADETIVRLHYWPEGSAWSGSPMFSCVDEDGAAYAAGDLFEWSDSEAALRQAARQSRGGEA</sequence>
<dbReference type="RefSeq" id="WP_128115665.1">
    <property type="nucleotide sequence ID" value="NZ_UAQM01000011.1"/>
</dbReference>
<name>A0A2X1CCB0_BREDI</name>
<dbReference type="EMBL" id="UAQM01000011">
    <property type="protein sequence ID" value="SPU44276.1"/>
    <property type="molecule type" value="Genomic_DNA"/>
</dbReference>
<gene>
    <name evidence="1" type="ORF">NCTC11165_01678</name>
</gene>
<protein>
    <submittedName>
        <fullName evidence="1">Uncharacterized protein</fullName>
    </submittedName>
</protein>
<organism evidence="1 2">
    <name type="scientific">Brevundimonas diminuta</name>
    <name type="common">Pseudomonas diminuta</name>
    <dbReference type="NCBI Taxonomy" id="293"/>
    <lineage>
        <taxon>Bacteria</taxon>
        <taxon>Pseudomonadati</taxon>
        <taxon>Pseudomonadota</taxon>
        <taxon>Alphaproteobacteria</taxon>
        <taxon>Caulobacterales</taxon>
        <taxon>Caulobacteraceae</taxon>
        <taxon>Brevundimonas</taxon>
    </lineage>
</organism>